<name>A0A024U7E2_9STRA</name>
<protein>
    <submittedName>
        <fullName evidence="1">Uncharacterized protein</fullName>
    </submittedName>
</protein>
<evidence type="ECO:0000313" key="1">
    <source>
        <dbReference type="EMBL" id="ETW01508.1"/>
    </source>
</evidence>
<dbReference type="AlphaFoldDB" id="A0A024U7E2"/>
<proteinExistence type="predicted"/>
<accession>A0A024U7E2</accession>
<dbReference type="RefSeq" id="XP_008869356.1">
    <property type="nucleotide sequence ID" value="XM_008871134.1"/>
</dbReference>
<dbReference type="GeneID" id="20083222"/>
<sequence>MNLLKDLLRTKRQAFLAQRLEQKELCESQLELRRQRGVGMDASTVLALDNLRFEKSQFLMLRCISEADMLGLMGEAESQATQRVSIGLDGTQPAVLDTV</sequence>
<gene>
    <name evidence="1" type="ORF">H310_06172</name>
</gene>
<reference evidence="1" key="1">
    <citation type="submission" date="2013-12" db="EMBL/GenBank/DDBJ databases">
        <title>The Genome Sequence of Aphanomyces invadans NJM9701.</title>
        <authorList>
            <consortium name="The Broad Institute Genomics Platform"/>
            <person name="Russ C."/>
            <person name="Tyler B."/>
            <person name="van West P."/>
            <person name="Dieguez-Uribeondo J."/>
            <person name="Young S.K."/>
            <person name="Zeng Q."/>
            <person name="Gargeya S."/>
            <person name="Fitzgerald M."/>
            <person name="Abouelleil A."/>
            <person name="Alvarado L."/>
            <person name="Chapman S.B."/>
            <person name="Gainer-Dewar J."/>
            <person name="Goldberg J."/>
            <person name="Griggs A."/>
            <person name="Gujja S."/>
            <person name="Hansen M."/>
            <person name="Howarth C."/>
            <person name="Imamovic A."/>
            <person name="Ireland A."/>
            <person name="Larimer J."/>
            <person name="McCowan C."/>
            <person name="Murphy C."/>
            <person name="Pearson M."/>
            <person name="Poon T.W."/>
            <person name="Priest M."/>
            <person name="Roberts A."/>
            <person name="Saif S."/>
            <person name="Shea T."/>
            <person name="Sykes S."/>
            <person name="Wortman J."/>
            <person name="Nusbaum C."/>
            <person name="Birren B."/>
        </authorList>
    </citation>
    <scope>NUCLEOTIDE SEQUENCE [LARGE SCALE GENOMIC DNA]</scope>
    <source>
        <strain evidence="1">NJM9701</strain>
    </source>
</reference>
<dbReference type="EMBL" id="KI913962">
    <property type="protein sequence ID" value="ETW01508.1"/>
    <property type="molecule type" value="Genomic_DNA"/>
</dbReference>
<organism evidence="1">
    <name type="scientific">Aphanomyces invadans</name>
    <dbReference type="NCBI Taxonomy" id="157072"/>
    <lineage>
        <taxon>Eukaryota</taxon>
        <taxon>Sar</taxon>
        <taxon>Stramenopiles</taxon>
        <taxon>Oomycota</taxon>
        <taxon>Saprolegniomycetes</taxon>
        <taxon>Saprolegniales</taxon>
        <taxon>Verrucalvaceae</taxon>
        <taxon>Aphanomyces</taxon>
    </lineage>
</organism>
<dbReference type="VEuPathDB" id="FungiDB:H310_06172"/>